<dbReference type="SUPFAM" id="SSF117281">
    <property type="entry name" value="Kelch motif"/>
    <property type="match status" value="2"/>
</dbReference>
<keyword evidence="4" id="KW-0732">Signal</keyword>
<keyword evidence="3" id="KW-1015">Disulfide bond</keyword>
<dbReference type="STRING" id="6832.A0A553NVK8"/>
<keyword evidence="1" id="KW-0880">Kelch repeat</keyword>
<evidence type="ECO:0000259" key="5">
    <source>
        <dbReference type="SMART" id="SM00223"/>
    </source>
</evidence>
<evidence type="ECO:0000256" key="4">
    <source>
        <dbReference type="SAM" id="SignalP"/>
    </source>
</evidence>
<dbReference type="Proteomes" id="UP000318571">
    <property type="component" value="Chromosome 1"/>
</dbReference>
<dbReference type="SUPFAM" id="SSF57414">
    <property type="entry name" value="Hairpin loop containing domain-like"/>
    <property type="match status" value="1"/>
</dbReference>
<dbReference type="Gene3D" id="2.120.10.80">
    <property type="entry name" value="Kelch-type beta propeller"/>
    <property type="match status" value="1"/>
</dbReference>
<dbReference type="PANTHER" id="PTHR45632:SF3">
    <property type="entry name" value="KELCH-LIKE PROTEIN 32"/>
    <property type="match status" value="1"/>
</dbReference>
<evidence type="ECO:0000256" key="2">
    <source>
        <dbReference type="ARBA" id="ARBA00022737"/>
    </source>
</evidence>
<dbReference type="InterPro" id="IPR003609">
    <property type="entry name" value="Pan_app"/>
</dbReference>
<evidence type="ECO:0000313" key="7">
    <source>
        <dbReference type="Proteomes" id="UP000318571"/>
    </source>
</evidence>
<evidence type="ECO:0000313" key="6">
    <source>
        <dbReference type="EMBL" id="TRY69462.1"/>
    </source>
</evidence>
<dbReference type="Pfam" id="PF00024">
    <property type="entry name" value="PAN_1"/>
    <property type="match status" value="1"/>
</dbReference>
<feature type="chain" id="PRO_5022113634" description="Apple domain-containing protein" evidence="4">
    <location>
        <begin position="23"/>
        <end position="465"/>
    </location>
</feature>
<dbReference type="InterPro" id="IPR000177">
    <property type="entry name" value="Apple"/>
</dbReference>
<dbReference type="SMART" id="SM00223">
    <property type="entry name" value="APPLE"/>
    <property type="match status" value="1"/>
</dbReference>
<evidence type="ECO:0000256" key="1">
    <source>
        <dbReference type="ARBA" id="ARBA00022441"/>
    </source>
</evidence>
<gene>
    <name evidence="6" type="ORF">TCAL_04685</name>
</gene>
<reference evidence="6 7" key="1">
    <citation type="journal article" date="2018" name="Nat. Ecol. Evol.">
        <title>Genomic signatures of mitonuclear coevolution across populations of Tigriopus californicus.</title>
        <authorList>
            <person name="Barreto F.S."/>
            <person name="Watson E.T."/>
            <person name="Lima T.G."/>
            <person name="Willett C.S."/>
            <person name="Edmands S."/>
            <person name="Li W."/>
            <person name="Burton R.S."/>
        </authorList>
    </citation>
    <scope>NUCLEOTIDE SEQUENCE [LARGE SCALE GENOMIC DNA]</scope>
    <source>
        <strain evidence="6 7">San Diego</strain>
    </source>
</reference>
<organism evidence="6 7">
    <name type="scientific">Tigriopus californicus</name>
    <name type="common">Marine copepod</name>
    <dbReference type="NCBI Taxonomy" id="6832"/>
    <lineage>
        <taxon>Eukaryota</taxon>
        <taxon>Metazoa</taxon>
        <taxon>Ecdysozoa</taxon>
        <taxon>Arthropoda</taxon>
        <taxon>Crustacea</taxon>
        <taxon>Multicrustacea</taxon>
        <taxon>Hexanauplia</taxon>
        <taxon>Copepoda</taxon>
        <taxon>Harpacticoida</taxon>
        <taxon>Harpacticidae</taxon>
        <taxon>Tigriopus</taxon>
    </lineage>
</organism>
<sequence>MFLHSLIPRILGLLLLISPSWTADPTCFQPGFCANSFAIDEPSTADAIECLLACQANPECQWFSFFGQVRHCALLTECKEFKPDQANVISGAKDCEIPPQICGQAGKCEETAMIFSNVSVSVDACGNRCQLWDDCRFYSYETANDICQLFSACESFDDSAFITNARHCEIQDVPLLLLANGFPAYRKVSVLDLSQSLDEDQPDISPPDEYIIGVEGASGFVMQDRPTVCGGEGYGIVWERCFQLDPESQEWLEIAAMSVQRFQAPSVAFTPNSLGQEVAWILGGIGNESQYWTSTEILQDGTFSLGPDLPTPLHGACALTWDHNDVWVIGGSSDKDLALKGTLRFSWSEGQWTSGPDLNVGRFGHACLVRDGKVIVAGGLNADLEPIDSVEMLDNGVWTEVAKLPFPVSGASLFDLNGEVIFLGGVNSEGKFLDSVFHMKTDHWTKLIETFEYAREFFNVFFHRV</sequence>
<dbReference type="GO" id="GO:0006508">
    <property type="term" value="P:proteolysis"/>
    <property type="evidence" value="ECO:0007669"/>
    <property type="project" value="InterPro"/>
</dbReference>
<keyword evidence="2" id="KW-0677">Repeat</keyword>
<feature type="domain" description="Apple" evidence="5">
    <location>
        <begin position="27"/>
        <end position="95"/>
    </location>
</feature>
<dbReference type="GO" id="GO:0005576">
    <property type="term" value="C:extracellular region"/>
    <property type="evidence" value="ECO:0007669"/>
    <property type="project" value="InterPro"/>
</dbReference>
<dbReference type="AlphaFoldDB" id="A0A553NVK8"/>
<dbReference type="SMART" id="SM00612">
    <property type="entry name" value="Kelch"/>
    <property type="match status" value="3"/>
</dbReference>
<name>A0A553NVK8_TIGCA</name>
<dbReference type="EMBL" id="VCGU01000010">
    <property type="protein sequence ID" value="TRY69462.1"/>
    <property type="molecule type" value="Genomic_DNA"/>
</dbReference>
<feature type="signal peptide" evidence="4">
    <location>
        <begin position="1"/>
        <end position="22"/>
    </location>
</feature>
<dbReference type="Pfam" id="PF01344">
    <property type="entry name" value="Kelch_1"/>
    <property type="match status" value="1"/>
</dbReference>
<keyword evidence="7" id="KW-1185">Reference proteome</keyword>
<dbReference type="InterPro" id="IPR015915">
    <property type="entry name" value="Kelch-typ_b-propeller"/>
</dbReference>
<proteinExistence type="predicted"/>
<protein>
    <recommendedName>
        <fullName evidence="5">Apple domain-containing protein</fullName>
    </recommendedName>
</protein>
<evidence type="ECO:0000256" key="3">
    <source>
        <dbReference type="ARBA" id="ARBA00023157"/>
    </source>
</evidence>
<dbReference type="OrthoDB" id="45365at2759"/>
<comment type="caution">
    <text evidence="6">The sequence shown here is derived from an EMBL/GenBank/DDBJ whole genome shotgun (WGS) entry which is preliminary data.</text>
</comment>
<accession>A0A553NVK8</accession>
<dbReference type="PANTHER" id="PTHR45632">
    <property type="entry name" value="LD33804P"/>
    <property type="match status" value="1"/>
</dbReference>
<dbReference type="InterPro" id="IPR006652">
    <property type="entry name" value="Kelch_1"/>
</dbReference>
<dbReference type="Gene3D" id="3.50.4.10">
    <property type="entry name" value="Hepatocyte Growth Factor"/>
    <property type="match status" value="1"/>
</dbReference>